<name>A0A642UNA8_9ASCO</name>
<proteinExistence type="predicted"/>
<keyword evidence="2" id="KW-1185">Reference proteome</keyword>
<protein>
    <submittedName>
        <fullName evidence="1">Uncharacterized protein</fullName>
    </submittedName>
</protein>
<evidence type="ECO:0000313" key="2">
    <source>
        <dbReference type="Proteomes" id="UP000761534"/>
    </source>
</evidence>
<sequence>MPRKRSPDQEREFQEELRRLANESIEEMIGDDPFVMAGRSPGVRKEKRLLKKEFEDFVELVVSGSKELECLKLPTGPSADWLGGFLTYSLINKAEKNGGQISVTTAERCSKLAHEYFLCKYEDTKGCELTKHHE</sequence>
<dbReference type="AlphaFoldDB" id="A0A642UNA8"/>
<reference evidence="1" key="1">
    <citation type="journal article" date="2019" name="G3 (Bethesda)">
        <title>Genome Assemblies of Two Rare Opportunistic Yeast Pathogens: Diutina rugosa (syn. Candida rugosa) and Trichomonascus ciferrii (syn. Candida ciferrii).</title>
        <authorList>
            <person name="Mixao V."/>
            <person name="Saus E."/>
            <person name="Hansen A.P."/>
            <person name="Lass-Florl C."/>
            <person name="Gabaldon T."/>
        </authorList>
    </citation>
    <scope>NUCLEOTIDE SEQUENCE</scope>
    <source>
        <strain evidence="1">CBS 4856</strain>
    </source>
</reference>
<dbReference type="VEuPathDB" id="FungiDB:TRICI_006554"/>
<evidence type="ECO:0000313" key="1">
    <source>
        <dbReference type="EMBL" id="KAA8898492.1"/>
    </source>
</evidence>
<accession>A0A642UNA8</accession>
<dbReference type="EMBL" id="SWFS01000543">
    <property type="protein sequence ID" value="KAA8898492.1"/>
    <property type="molecule type" value="Genomic_DNA"/>
</dbReference>
<comment type="caution">
    <text evidence="1">The sequence shown here is derived from an EMBL/GenBank/DDBJ whole genome shotgun (WGS) entry which is preliminary data.</text>
</comment>
<gene>
    <name evidence="1" type="ORF">TRICI_006554</name>
</gene>
<dbReference type="Proteomes" id="UP000761534">
    <property type="component" value="Unassembled WGS sequence"/>
</dbReference>
<organism evidence="1 2">
    <name type="scientific">Trichomonascus ciferrii</name>
    <dbReference type="NCBI Taxonomy" id="44093"/>
    <lineage>
        <taxon>Eukaryota</taxon>
        <taxon>Fungi</taxon>
        <taxon>Dikarya</taxon>
        <taxon>Ascomycota</taxon>
        <taxon>Saccharomycotina</taxon>
        <taxon>Dipodascomycetes</taxon>
        <taxon>Dipodascales</taxon>
        <taxon>Trichomonascaceae</taxon>
        <taxon>Trichomonascus</taxon>
        <taxon>Trichomonascus ciferrii complex</taxon>
    </lineage>
</organism>